<dbReference type="AlphaFoldDB" id="A0A9Q0S374"/>
<gene>
    <name evidence="1" type="ORF">Bhyg_08687</name>
</gene>
<comment type="caution">
    <text evidence="1">The sequence shown here is derived from an EMBL/GenBank/DDBJ whole genome shotgun (WGS) entry which is preliminary data.</text>
</comment>
<organism evidence="1 2">
    <name type="scientific">Pseudolycoriella hygida</name>
    <dbReference type="NCBI Taxonomy" id="35572"/>
    <lineage>
        <taxon>Eukaryota</taxon>
        <taxon>Metazoa</taxon>
        <taxon>Ecdysozoa</taxon>
        <taxon>Arthropoda</taxon>
        <taxon>Hexapoda</taxon>
        <taxon>Insecta</taxon>
        <taxon>Pterygota</taxon>
        <taxon>Neoptera</taxon>
        <taxon>Endopterygota</taxon>
        <taxon>Diptera</taxon>
        <taxon>Nematocera</taxon>
        <taxon>Sciaroidea</taxon>
        <taxon>Sciaridae</taxon>
        <taxon>Pseudolycoriella</taxon>
    </lineage>
</organism>
<protein>
    <submittedName>
        <fullName evidence="1">Uncharacterized protein</fullName>
    </submittedName>
</protein>
<evidence type="ECO:0000313" key="2">
    <source>
        <dbReference type="Proteomes" id="UP001151699"/>
    </source>
</evidence>
<keyword evidence="2" id="KW-1185">Reference proteome</keyword>
<dbReference type="Proteomes" id="UP001151699">
    <property type="component" value="Chromosome B"/>
</dbReference>
<reference evidence="1" key="1">
    <citation type="submission" date="2022-07" db="EMBL/GenBank/DDBJ databases">
        <authorList>
            <person name="Trinca V."/>
            <person name="Uliana J.V.C."/>
            <person name="Torres T.T."/>
            <person name="Ward R.J."/>
            <person name="Monesi N."/>
        </authorList>
    </citation>
    <scope>NUCLEOTIDE SEQUENCE</scope>
    <source>
        <strain evidence="1">HSMRA1968</strain>
        <tissue evidence="1">Whole embryos</tissue>
    </source>
</reference>
<accession>A0A9Q0S374</accession>
<dbReference type="EMBL" id="WJQU01000002">
    <property type="protein sequence ID" value="KAJ6643722.1"/>
    <property type="molecule type" value="Genomic_DNA"/>
</dbReference>
<name>A0A9Q0S374_9DIPT</name>
<proteinExistence type="predicted"/>
<sequence>MKEKIEVDPDTPEGSDGYDEAFLSPKMLLLEEATLNKLPTHIHQAFESLRKNRLSKTHVLRMLVYIVSLESGFHSIDNTDSFNNNCGCFNLRNVKKNIAISEIPQDETVLMRLSLSESTTDKGFKLLSRDIGDGLCITFSYEHQPEQR</sequence>
<evidence type="ECO:0000313" key="1">
    <source>
        <dbReference type="EMBL" id="KAJ6643722.1"/>
    </source>
</evidence>
<dbReference type="OrthoDB" id="101791at2759"/>